<proteinExistence type="predicted"/>
<evidence type="ECO:0000313" key="1">
    <source>
        <dbReference type="EMBL" id="KFO26133.1"/>
    </source>
</evidence>
<dbReference type="SUPFAM" id="SSF47954">
    <property type="entry name" value="Cyclin-like"/>
    <property type="match status" value="1"/>
</dbReference>
<sequence>MIKVLTTTDSQKLLQQLNALLEQEARYQPEACGLRLTESACDNGLRTARLRDFEVKDLLSLIQFFGFDTETFPLAVKLLDRFLSDTKMHNPLIQDSETNDTVATLLSWLSTFSAPVQLEGQRDLQFQRQNRSEGLEKKIPSGSYGKDVVPNACSI</sequence>
<name>A0A091D6L6_FUKDA</name>
<dbReference type="InterPro" id="IPR036915">
    <property type="entry name" value="Cyclin-like_sf"/>
</dbReference>
<accession>A0A091D6L6</accession>
<keyword evidence="2" id="KW-1185">Reference proteome</keyword>
<protein>
    <submittedName>
        <fullName evidence="1">Cyclin-G1</fullName>
    </submittedName>
</protein>
<reference evidence="1 2" key="1">
    <citation type="submission" date="2013-11" db="EMBL/GenBank/DDBJ databases">
        <title>The Damaraland mole rat (Fukomys damarensis) genome and evolution of African mole rats.</title>
        <authorList>
            <person name="Gladyshev V.N."/>
            <person name="Fang X."/>
        </authorList>
    </citation>
    <scope>NUCLEOTIDE SEQUENCE [LARGE SCALE GENOMIC DNA]</scope>
    <source>
        <tissue evidence="1">Liver</tissue>
    </source>
</reference>
<dbReference type="EMBL" id="KN123237">
    <property type="protein sequence ID" value="KFO26133.1"/>
    <property type="molecule type" value="Genomic_DNA"/>
</dbReference>
<evidence type="ECO:0000313" key="2">
    <source>
        <dbReference type="Proteomes" id="UP000028990"/>
    </source>
</evidence>
<gene>
    <name evidence="1" type="ORF">H920_12490</name>
</gene>
<organism evidence="1 2">
    <name type="scientific">Fukomys damarensis</name>
    <name type="common">Damaraland mole rat</name>
    <name type="synonym">Cryptomys damarensis</name>
    <dbReference type="NCBI Taxonomy" id="885580"/>
    <lineage>
        <taxon>Eukaryota</taxon>
        <taxon>Metazoa</taxon>
        <taxon>Chordata</taxon>
        <taxon>Craniata</taxon>
        <taxon>Vertebrata</taxon>
        <taxon>Euteleostomi</taxon>
        <taxon>Mammalia</taxon>
        <taxon>Eutheria</taxon>
        <taxon>Euarchontoglires</taxon>
        <taxon>Glires</taxon>
        <taxon>Rodentia</taxon>
        <taxon>Hystricomorpha</taxon>
        <taxon>Bathyergidae</taxon>
        <taxon>Fukomys</taxon>
    </lineage>
</organism>
<dbReference type="Proteomes" id="UP000028990">
    <property type="component" value="Unassembled WGS sequence"/>
</dbReference>
<dbReference type="Gene3D" id="1.10.472.10">
    <property type="entry name" value="Cyclin-like"/>
    <property type="match status" value="2"/>
</dbReference>
<dbReference type="AlphaFoldDB" id="A0A091D6L6"/>